<evidence type="ECO:0000313" key="2">
    <source>
        <dbReference type="Proteomes" id="UP000624404"/>
    </source>
</evidence>
<gene>
    <name evidence="1" type="ORF">SCLTRI_LOCUS6507</name>
</gene>
<dbReference type="PANTHER" id="PTHR39600">
    <property type="entry name" value="PEPTIDASE INHIBITOR I78 FAMILY PROTEIN"/>
    <property type="match status" value="1"/>
</dbReference>
<name>A0A8H2ZUD2_9HELO</name>
<dbReference type="InterPro" id="IPR021719">
    <property type="entry name" value="Prot_inh_I78"/>
</dbReference>
<evidence type="ECO:0000313" key="1">
    <source>
        <dbReference type="EMBL" id="CAD6446715.1"/>
    </source>
</evidence>
<protein>
    <submittedName>
        <fullName evidence="1">04d6f175-161f-4d08-847d-a3da1fb9a8fb</fullName>
    </submittedName>
</protein>
<dbReference type="AlphaFoldDB" id="A0A8H2ZUD2"/>
<comment type="caution">
    <text evidence="1">The sequence shown here is derived from an EMBL/GenBank/DDBJ whole genome shotgun (WGS) entry which is preliminary data.</text>
</comment>
<reference evidence="1" key="1">
    <citation type="submission" date="2020-10" db="EMBL/GenBank/DDBJ databases">
        <authorList>
            <person name="Kusch S."/>
        </authorList>
    </citation>
    <scope>NUCLEOTIDE SEQUENCE</scope>
    <source>
        <strain evidence="1">SwB9</strain>
    </source>
</reference>
<dbReference type="Proteomes" id="UP000624404">
    <property type="component" value="Unassembled WGS sequence"/>
</dbReference>
<dbReference type="PANTHER" id="PTHR39600:SF1">
    <property type="entry name" value="PEPTIDASE INHIBITOR I78 FAMILY PROTEIN"/>
    <property type="match status" value="1"/>
</dbReference>
<dbReference type="Pfam" id="PF11720">
    <property type="entry name" value="Inhibitor_I78"/>
    <property type="match status" value="1"/>
</dbReference>
<accession>A0A8H2ZUD2</accession>
<dbReference type="EMBL" id="CAJHIA010000021">
    <property type="protein sequence ID" value="CAD6446715.1"/>
    <property type="molecule type" value="Genomic_DNA"/>
</dbReference>
<keyword evidence="2" id="KW-1185">Reference proteome</keyword>
<dbReference type="Gene3D" id="3.30.10.10">
    <property type="entry name" value="Trypsin Inhibitor V, subunit A"/>
    <property type="match status" value="1"/>
</dbReference>
<dbReference type="OrthoDB" id="10013825at2759"/>
<sequence length="112" mass="12625">MISIKSYLRRNIQAKLPTSQIHFSSNPHLNMPLVDPITNSAAGGDDKNQQWLNKLAGKKIGEVSNETTFAKQDLPEEHRIIEPGSMVTKDFKENRLNIHLNEDGTVSHVNHQ</sequence>
<proteinExistence type="predicted"/>
<organism evidence="1 2">
    <name type="scientific">Sclerotinia trifoliorum</name>
    <dbReference type="NCBI Taxonomy" id="28548"/>
    <lineage>
        <taxon>Eukaryota</taxon>
        <taxon>Fungi</taxon>
        <taxon>Dikarya</taxon>
        <taxon>Ascomycota</taxon>
        <taxon>Pezizomycotina</taxon>
        <taxon>Leotiomycetes</taxon>
        <taxon>Helotiales</taxon>
        <taxon>Sclerotiniaceae</taxon>
        <taxon>Sclerotinia</taxon>
    </lineage>
</organism>